<keyword evidence="1" id="KW-0472">Membrane</keyword>
<keyword evidence="1" id="KW-0812">Transmembrane</keyword>
<organism evidence="2">
    <name type="scientific">Singulisphaera sp. Ch08</name>
    <dbReference type="NCBI Taxonomy" id="3120278"/>
    <lineage>
        <taxon>Bacteria</taxon>
        <taxon>Pseudomonadati</taxon>
        <taxon>Planctomycetota</taxon>
        <taxon>Planctomycetia</taxon>
        <taxon>Isosphaerales</taxon>
        <taxon>Isosphaeraceae</taxon>
        <taxon>Singulisphaera</taxon>
    </lineage>
</organism>
<feature type="transmembrane region" description="Helical" evidence="1">
    <location>
        <begin position="40"/>
        <end position="69"/>
    </location>
</feature>
<feature type="transmembrane region" description="Helical" evidence="1">
    <location>
        <begin position="75"/>
        <end position="97"/>
    </location>
</feature>
<dbReference type="InterPro" id="IPR009937">
    <property type="entry name" value="Phage_holin_3_6"/>
</dbReference>
<reference evidence="2" key="1">
    <citation type="submission" date="2024-05" db="EMBL/GenBank/DDBJ databases">
        <title>Planctomycetes of the genus Singulisphaera possess chitinolytic capabilities.</title>
        <authorList>
            <person name="Ivanova A."/>
        </authorList>
    </citation>
    <scope>NUCLEOTIDE SEQUENCE</scope>
    <source>
        <strain evidence="2">Ch08T</strain>
    </source>
</reference>
<dbReference type="AlphaFoldDB" id="A0AAU7C8M6"/>
<sequence length="130" mass="13645">MAQQEPFLERFEPVAHDAERLVSLHGDLLRSELRQSTAQAVPALASIGTGAGLALASGLLGSLAIVHGLHRTTRLPLWGCYGLIGGILGAAGAGLMASGARQISGVSFIPYETLATLKEDLQWIRGTTKK</sequence>
<name>A0AAU7C8M6_9BACT</name>
<gene>
    <name evidence="2" type="ORF">V5E97_24885</name>
</gene>
<proteinExistence type="predicted"/>
<protein>
    <submittedName>
        <fullName evidence="2">Phage holin family protein</fullName>
    </submittedName>
</protein>
<dbReference type="Pfam" id="PF07332">
    <property type="entry name" value="Phage_holin_3_6"/>
    <property type="match status" value="1"/>
</dbReference>
<accession>A0AAU7C8M6</accession>
<dbReference type="EMBL" id="CP155447">
    <property type="protein sequence ID" value="XBH01574.1"/>
    <property type="molecule type" value="Genomic_DNA"/>
</dbReference>
<evidence type="ECO:0000313" key="2">
    <source>
        <dbReference type="EMBL" id="XBH01574.1"/>
    </source>
</evidence>
<evidence type="ECO:0000256" key="1">
    <source>
        <dbReference type="SAM" id="Phobius"/>
    </source>
</evidence>
<dbReference type="RefSeq" id="WP_406694313.1">
    <property type="nucleotide sequence ID" value="NZ_CP155447.1"/>
</dbReference>
<keyword evidence="1" id="KW-1133">Transmembrane helix</keyword>